<reference evidence="1 2" key="1">
    <citation type="submission" date="2015-12" db="EMBL/GenBank/DDBJ databases">
        <authorList>
            <person name="Shamseldin A."/>
            <person name="Moawad H."/>
            <person name="Abd El-Rahim W.M."/>
            <person name="Sadowsky M.J."/>
        </authorList>
    </citation>
    <scope>NUCLEOTIDE SEQUENCE [LARGE SCALE GENOMIC DNA]</scope>
    <source>
        <strain evidence="1 2">JC234</strain>
    </source>
</reference>
<dbReference type="EMBL" id="LQZT01000042">
    <property type="protein sequence ID" value="OCW56253.1"/>
    <property type="molecule type" value="Genomic_DNA"/>
</dbReference>
<proteinExistence type="predicted"/>
<accession>A0A1C1YRX8</accession>
<gene>
    <name evidence="1" type="ORF">AWJ14_19355</name>
</gene>
<dbReference type="OrthoDB" id="8404574at2"/>
<name>A0A1C1YRX8_9HYPH</name>
<sequence length="231" mass="25851">MSNPFHTSLRQRFGARVPFPPEYIDIPTEIEPVIIEFFERLAAFDSDLRVQRIWLDDSKLRIVVAGSSQGLDDIIADAEEAAADLLRDRFPLRPDDIWYAAMRGRYGDAVPDVEHLQFRRGLQTAVGDMYAQLHDLGLIDKVDIRSVVTRNAGFVVVDARIADCLPDIDRAAIEFVLEGARGDLVESCEHCGRPGEIVSKVGLEALLDDPDAALGDRLLCSGCYEKWSRHE</sequence>
<dbReference type="Proteomes" id="UP000094795">
    <property type="component" value="Unassembled WGS sequence"/>
</dbReference>
<dbReference type="RefSeq" id="WP_066182093.1">
    <property type="nucleotide sequence ID" value="NZ_LQZT01000042.1"/>
</dbReference>
<protein>
    <submittedName>
        <fullName evidence="1">Uncharacterized protein</fullName>
    </submittedName>
</protein>
<dbReference type="STRING" id="1480615.AWJ14_19355"/>
<keyword evidence="2" id="KW-1185">Reference proteome</keyword>
<evidence type="ECO:0000313" key="1">
    <source>
        <dbReference type="EMBL" id="OCW56253.1"/>
    </source>
</evidence>
<evidence type="ECO:0000313" key="2">
    <source>
        <dbReference type="Proteomes" id="UP000094795"/>
    </source>
</evidence>
<comment type="caution">
    <text evidence="1">The sequence shown here is derived from an EMBL/GenBank/DDBJ whole genome shotgun (WGS) entry which is preliminary data.</text>
</comment>
<organism evidence="1 2">
    <name type="scientific">Hoeflea olei</name>
    <dbReference type="NCBI Taxonomy" id="1480615"/>
    <lineage>
        <taxon>Bacteria</taxon>
        <taxon>Pseudomonadati</taxon>
        <taxon>Pseudomonadota</taxon>
        <taxon>Alphaproteobacteria</taxon>
        <taxon>Hyphomicrobiales</taxon>
        <taxon>Rhizobiaceae</taxon>
        <taxon>Hoeflea</taxon>
    </lineage>
</organism>
<dbReference type="AlphaFoldDB" id="A0A1C1YRX8"/>